<dbReference type="PANTHER" id="PTHR47992">
    <property type="entry name" value="PROTEIN PHOSPHATASE"/>
    <property type="match status" value="1"/>
</dbReference>
<dbReference type="KEGG" id="peu:105124265"/>
<dbReference type="InterPro" id="IPR001932">
    <property type="entry name" value="PPM-type_phosphatase-like_dom"/>
</dbReference>
<dbReference type="RefSeq" id="XP_011022507.1">
    <property type="nucleotide sequence ID" value="XM_011024205.1"/>
</dbReference>
<evidence type="ECO:0000313" key="2">
    <source>
        <dbReference type="Proteomes" id="UP000694918"/>
    </source>
</evidence>
<sequence length="249" mass="27098">MVESDGGSDAVTMVPSVAIGEFGRYDFLAVYDGYGGARVANACSDRIHQLVAKEVAKGERIGWGKGLEYWKKLMGACFEKIDEELMLDNESGGGDVETGKGVLSVKNMGSTAVVVMVGKEEMVAGRVVGDSRAVMCRSGVAVPSAHDHKPDRPDERERVEAEGGRVMNWNGSRVVGVLATSRSIGDQYLKPFVISEPEVTASERTDSDEFIVMATDGLWHAFTNEVACEVVRKLFDGQIKRRIPEEYNV</sequence>
<gene>
    <name evidence="3" type="primary">LOC105124265</name>
</gene>
<dbReference type="Gene3D" id="3.60.40.10">
    <property type="entry name" value="PPM-type phosphatase domain"/>
    <property type="match status" value="1"/>
</dbReference>
<name>A0AAJ6U384_POPEU</name>
<dbReference type="AlphaFoldDB" id="A0AAJ6U384"/>
<dbReference type="FunFam" id="3.60.40.10:FF:000291">
    <property type="entry name" value="Protein phosphatase 2C 50"/>
    <property type="match status" value="1"/>
</dbReference>
<reference evidence="3" key="1">
    <citation type="submission" date="2025-08" db="UniProtKB">
        <authorList>
            <consortium name="RefSeq"/>
        </authorList>
    </citation>
    <scope>IDENTIFICATION</scope>
</reference>
<accession>A0AAJ6U384</accession>
<proteinExistence type="predicted"/>
<dbReference type="CDD" id="cd00143">
    <property type="entry name" value="PP2Cc"/>
    <property type="match status" value="1"/>
</dbReference>
<organism evidence="2 3">
    <name type="scientific">Populus euphratica</name>
    <name type="common">Euphrates poplar</name>
    <dbReference type="NCBI Taxonomy" id="75702"/>
    <lineage>
        <taxon>Eukaryota</taxon>
        <taxon>Viridiplantae</taxon>
        <taxon>Streptophyta</taxon>
        <taxon>Embryophyta</taxon>
        <taxon>Tracheophyta</taxon>
        <taxon>Spermatophyta</taxon>
        <taxon>Magnoliopsida</taxon>
        <taxon>eudicotyledons</taxon>
        <taxon>Gunneridae</taxon>
        <taxon>Pentapetalae</taxon>
        <taxon>rosids</taxon>
        <taxon>fabids</taxon>
        <taxon>Malpighiales</taxon>
        <taxon>Salicaceae</taxon>
        <taxon>Saliceae</taxon>
        <taxon>Populus</taxon>
    </lineage>
</organism>
<keyword evidence="2" id="KW-1185">Reference proteome</keyword>
<dbReference type="GeneID" id="105124265"/>
<dbReference type="SUPFAM" id="SSF81606">
    <property type="entry name" value="PP2C-like"/>
    <property type="match status" value="1"/>
</dbReference>
<dbReference type="InterPro" id="IPR036457">
    <property type="entry name" value="PPM-type-like_dom_sf"/>
</dbReference>
<dbReference type="SMART" id="SM00332">
    <property type="entry name" value="PP2Cc"/>
    <property type="match status" value="1"/>
</dbReference>
<evidence type="ECO:0000313" key="3">
    <source>
        <dbReference type="RefSeq" id="XP_011022507.1"/>
    </source>
</evidence>
<dbReference type="GO" id="GO:0004722">
    <property type="term" value="F:protein serine/threonine phosphatase activity"/>
    <property type="evidence" value="ECO:0007669"/>
    <property type="project" value="InterPro"/>
</dbReference>
<evidence type="ECO:0000259" key="1">
    <source>
        <dbReference type="PROSITE" id="PS51746"/>
    </source>
</evidence>
<dbReference type="PROSITE" id="PS51746">
    <property type="entry name" value="PPM_2"/>
    <property type="match status" value="1"/>
</dbReference>
<protein>
    <submittedName>
        <fullName evidence="3">Probable protein phosphatase 2C 8</fullName>
    </submittedName>
</protein>
<dbReference type="Proteomes" id="UP000694918">
    <property type="component" value="Unplaced"/>
</dbReference>
<dbReference type="Pfam" id="PF00481">
    <property type="entry name" value="PP2C"/>
    <property type="match status" value="1"/>
</dbReference>
<feature type="domain" description="PPM-type phosphatase" evidence="1">
    <location>
        <begin position="1"/>
        <end position="249"/>
    </location>
</feature>
<dbReference type="InterPro" id="IPR015655">
    <property type="entry name" value="PP2C"/>
</dbReference>